<name>A0A915J4S6_ROMCU</name>
<evidence type="ECO:0000313" key="2">
    <source>
        <dbReference type="Proteomes" id="UP000887565"/>
    </source>
</evidence>
<sequence length="139" mass="15486">MTIVLSSSDENQLRMDECKRQALDQITQTDTVYSICSRFANCCYQKCLPIPYAWKCRGSFSDRLLSFKPFLGNSRWAWLTLSSSSERYGTLPPIPFRGLTSAVLNDEGPLPLLLTSTESTGSSPFAPNLRSSSPCTMRA</sequence>
<dbReference type="Proteomes" id="UP000887565">
    <property type="component" value="Unplaced"/>
</dbReference>
<protein>
    <submittedName>
        <fullName evidence="3">Uncharacterized protein</fullName>
    </submittedName>
</protein>
<proteinExistence type="predicted"/>
<reference evidence="3" key="1">
    <citation type="submission" date="2022-11" db="UniProtKB">
        <authorList>
            <consortium name="WormBaseParasite"/>
        </authorList>
    </citation>
    <scope>IDENTIFICATION</scope>
</reference>
<feature type="compositionally biased region" description="Polar residues" evidence="1">
    <location>
        <begin position="129"/>
        <end position="139"/>
    </location>
</feature>
<feature type="region of interest" description="Disordered" evidence="1">
    <location>
        <begin position="116"/>
        <end position="139"/>
    </location>
</feature>
<dbReference type="AlphaFoldDB" id="A0A915J4S6"/>
<organism evidence="2 3">
    <name type="scientific">Romanomermis culicivorax</name>
    <name type="common">Nematode worm</name>
    <dbReference type="NCBI Taxonomy" id="13658"/>
    <lineage>
        <taxon>Eukaryota</taxon>
        <taxon>Metazoa</taxon>
        <taxon>Ecdysozoa</taxon>
        <taxon>Nematoda</taxon>
        <taxon>Enoplea</taxon>
        <taxon>Dorylaimia</taxon>
        <taxon>Mermithida</taxon>
        <taxon>Mermithoidea</taxon>
        <taxon>Mermithidae</taxon>
        <taxon>Romanomermis</taxon>
    </lineage>
</organism>
<keyword evidence="2" id="KW-1185">Reference proteome</keyword>
<accession>A0A915J4S6</accession>
<evidence type="ECO:0000313" key="3">
    <source>
        <dbReference type="WBParaSite" id="nRc.2.0.1.t21467-RA"/>
    </source>
</evidence>
<evidence type="ECO:0000256" key="1">
    <source>
        <dbReference type="SAM" id="MobiDB-lite"/>
    </source>
</evidence>
<dbReference type="WBParaSite" id="nRc.2.0.1.t21467-RA">
    <property type="protein sequence ID" value="nRc.2.0.1.t21467-RA"/>
    <property type="gene ID" value="nRc.2.0.1.g21467"/>
</dbReference>